<proteinExistence type="inferred from homology"/>
<organism evidence="9 10">
    <name type="scientific">Achromobacter spanius</name>
    <dbReference type="NCBI Taxonomy" id="217203"/>
    <lineage>
        <taxon>Bacteria</taxon>
        <taxon>Pseudomonadati</taxon>
        <taxon>Pseudomonadota</taxon>
        <taxon>Betaproteobacteria</taxon>
        <taxon>Burkholderiales</taxon>
        <taxon>Alcaligenaceae</taxon>
        <taxon>Achromobacter</taxon>
    </lineage>
</organism>
<accession>A0A2S5GR67</accession>
<dbReference type="InterPro" id="IPR050643">
    <property type="entry name" value="Periplasmic_pilus_chap"/>
</dbReference>
<dbReference type="InterPro" id="IPR016148">
    <property type="entry name" value="Pili_assmbl_chaperone_C"/>
</dbReference>
<evidence type="ECO:0000259" key="8">
    <source>
        <dbReference type="Pfam" id="PF02753"/>
    </source>
</evidence>
<sequence>MNTIIGALARHAFTRVLSLALVLCAWAFPAQAALVLQGTRLVIKSDARDAIMIVRNNGASPVLAQNWIDDGKEGVLPTDLRLPFVLTPPIMRIEPNSAANIRISYTKEPLPSDRETLFYLNVVETPPRDPATVNVLQFSFHTRIKIFFRPVTLPDEAATAPDKLTWKLVGGAGGKRQLEVTNPTPFHVSFARVGLVSGGKTIAVDNGMVAPFGQTNFALSSNAAGLQSAKSTVQYEAINDFGGRREINKRLLD</sequence>
<dbReference type="OrthoDB" id="9131059at2"/>
<dbReference type="GO" id="GO:0071555">
    <property type="term" value="P:cell wall organization"/>
    <property type="evidence" value="ECO:0007669"/>
    <property type="project" value="InterPro"/>
</dbReference>
<comment type="similarity">
    <text evidence="2">Belongs to the periplasmic pilus chaperone family.</text>
</comment>
<dbReference type="RefSeq" id="WP_104144049.1">
    <property type="nucleotide sequence ID" value="NZ_PREU01000006.1"/>
</dbReference>
<evidence type="ECO:0000256" key="6">
    <source>
        <dbReference type="SAM" id="SignalP"/>
    </source>
</evidence>
<keyword evidence="5" id="KW-0143">Chaperone</keyword>
<dbReference type="PANTHER" id="PTHR30251">
    <property type="entry name" value="PILUS ASSEMBLY CHAPERONE"/>
    <property type="match status" value="1"/>
</dbReference>
<keyword evidence="3 6" id="KW-0732">Signal</keyword>
<evidence type="ECO:0000259" key="7">
    <source>
        <dbReference type="Pfam" id="PF00345"/>
    </source>
</evidence>
<dbReference type="PRINTS" id="PR00969">
    <property type="entry name" value="CHAPERONPILI"/>
</dbReference>
<evidence type="ECO:0000256" key="5">
    <source>
        <dbReference type="ARBA" id="ARBA00023186"/>
    </source>
</evidence>
<feature type="signal peptide" evidence="6">
    <location>
        <begin position="1"/>
        <end position="32"/>
    </location>
</feature>
<dbReference type="InterPro" id="IPR016147">
    <property type="entry name" value="Pili_assmbl_chaperone_N"/>
</dbReference>
<evidence type="ECO:0000256" key="4">
    <source>
        <dbReference type="ARBA" id="ARBA00022764"/>
    </source>
</evidence>
<dbReference type="SUPFAM" id="SSF49354">
    <property type="entry name" value="PapD-like"/>
    <property type="match status" value="1"/>
</dbReference>
<evidence type="ECO:0000256" key="2">
    <source>
        <dbReference type="ARBA" id="ARBA00007399"/>
    </source>
</evidence>
<feature type="domain" description="Pili assembly chaperone C-terminal" evidence="8">
    <location>
        <begin position="180"/>
        <end position="245"/>
    </location>
</feature>
<gene>
    <name evidence="9" type="ORF">C4E15_14825</name>
</gene>
<evidence type="ECO:0000313" key="10">
    <source>
        <dbReference type="Proteomes" id="UP000239990"/>
    </source>
</evidence>
<dbReference type="Pfam" id="PF02753">
    <property type="entry name" value="PapD_C"/>
    <property type="match status" value="1"/>
</dbReference>
<dbReference type="GO" id="GO:0030288">
    <property type="term" value="C:outer membrane-bounded periplasmic space"/>
    <property type="evidence" value="ECO:0007669"/>
    <property type="project" value="InterPro"/>
</dbReference>
<comment type="subcellular location">
    <subcellularLocation>
        <location evidence="1">Periplasm</location>
    </subcellularLocation>
</comment>
<keyword evidence="4" id="KW-0574">Periplasm</keyword>
<dbReference type="EMBL" id="PREU01000006">
    <property type="protein sequence ID" value="PPA75375.1"/>
    <property type="molecule type" value="Genomic_DNA"/>
</dbReference>
<reference evidence="9 10" key="1">
    <citation type="submission" date="2018-02" db="EMBL/GenBank/DDBJ databases">
        <title>Draft Genome of Achromobacter spanius stain 6.</title>
        <authorList>
            <person name="Gunasekera T.S."/>
            <person name="Radwan O."/>
            <person name="Ruiz O.N."/>
        </authorList>
    </citation>
    <scope>NUCLEOTIDE SEQUENCE [LARGE SCALE GENOMIC DNA]</scope>
    <source>
        <strain evidence="9 10">6</strain>
    </source>
</reference>
<comment type="caution">
    <text evidence="9">The sequence shown here is derived from an EMBL/GenBank/DDBJ whole genome shotgun (WGS) entry which is preliminary data.</text>
</comment>
<feature type="domain" description="Pili assembly chaperone N-terminal" evidence="7">
    <location>
        <begin position="34"/>
        <end position="153"/>
    </location>
</feature>
<protein>
    <submittedName>
        <fullName evidence="9">Molecular chaperone</fullName>
    </submittedName>
</protein>
<dbReference type="AlphaFoldDB" id="A0A2S5GR67"/>
<dbReference type="InterPro" id="IPR036316">
    <property type="entry name" value="Pili_assmbl_chap_C_dom_sf"/>
</dbReference>
<feature type="chain" id="PRO_5015646354" evidence="6">
    <location>
        <begin position="33"/>
        <end position="253"/>
    </location>
</feature>
<dbReference type="InterPro" id="IPR001829">
    <property type="entry name" value="Pili_assmbl_chaperone_bac"/>
</dbReference>
<dbReference type="Gene3D" id="2.60.40.10">
    <property type="entry name" value="Immunoglobulins"/>
    <property type="match status" value="2"/>
</dbReference>
<dbReference type="InterPro" id="IPR013783">
    <property type="entry name" value="Ig-like_fold"/>
</dbReference>
<dbReference type="SUPFAM" id="SSF49584">
    <property type="entry name" value="Periplasmic chaperone C-domain"/>
    <property type="match status" value="1"/>
</dbReference>
<name>A0A2S5GR67_9BURK</name>
<dbReference type="InterPro" id="IPR008962">
    <property type="entry name" value="PapD-like_sf"/>
</dbReference>
<evidence type="ECO:0000256" key="3">
    <source>
        <dbReference type="ARBA" id="ARBA00022729"/>
    </source>
</evidence>
<evidence type="ECO:0000313" key="9">
    <source>
        <dbReference type="EMBL" id="PPA75375.1"/>
    </source>
</evidence>
<dbReference type="Pfam" id="PF00345">
    <property type="entry name" value="PapD_N"/>
    <property type="match status" value="1"/>
</dbReference>
<evidence type="ECO:0000256" key="1">
    <source>
        <dbReference type="ARBA" id="ARBA00004418"/>
    </source>
</evidence>
<dbReference type="PANTHER" id="PTHR30251:SF2">
    <property type="entry name" value="FIMBRIAL CHAPERONE YADV-RELATED"/>
    <property type="match status" value="1"/>
</dbReference>
<dbReference type="Proteomes" id="UP000239990">
    <property type="component" value="Unassembled WGS sequence"/>
</dbReference>